<keyword evidence="1" id="KW-1133">Transmembrane helix</keyword>
<feature type="transmembrane region" description="Helical" evidence="1">
    <location>
        <begin position="50"/>
        <end position="69"/>
    </location>
</feature>
<dbReference type="EMBL" id="MCFG01000119">
    <property type="protein sequence ID" value="ORX81423.1"/>
    <property type="molecule type" value="Genomic_DNA"/>
</dbReference>
<gene>
    <name evidence="2" type="ORF">BCR32DRAFT_10916</name>
</gene>
<dbReference type="OrthoDB" id="10570454at2759"/>
<evidence type="ECO:0000256" key="1">
    <source>
        <dbReference type="SAM" id="Phobius"/>
    </source>
</evidence>
<dbReference type="AlphaFoldDB" id="A0A1Y1X6K2"/>
<feature type="transmembrane region" description="Helical" evidence="1">
    <location>
        <begin position="15"/>
        <end position="38"/>
    </location>
</feature>
<keyword evidence="3" id="KW-1185">Reference proteome</keyword>
<keyword evidence="1" id="KW-0812">Transmembrane</keyword>
<name>A0A1Y1X6K2_9FUNG</name>
<organism evidence="2 3">
    <name type="scientific">Anaeromyces robustus</name>
    <dbReference type="NCBI Taxonomy" id="1754192"/>
    <lineage>
        <taxon>Eukaryota</taxon>
        <taxon>Fungi</taxon>
        <taxon>Fungi incertae sedis</taxon>
        <taxon>Chytridiomycota</taxon>
        <taxon>Chytridiomycota incertae sedis</taxon>
        <taxon>Neocallimastigomycetes</taxon>
        <taxon>Neocallimastigales</taxon>
        <taxon>Neocallimastigaceae</taxon>
        <taxon>Anaeromyces</taxon>
    </lineage>
</organism>
<keyword evidence="1" id="KW-0472">Membrane</keyword>
<comment type="caution">
    <text evidence="2">The sequence shown here is derived from an EMBL/GenBank/DDBJ whole genome shotgun (WGS) entry which is preliminary data.</text>
</comment>
<sequence>MDDVDIVEEEKLPNYSVALSLVDFIPVILFYITTIVIARKLRIYHNVGGILFFCGGSIMFISGVLQVFYKLLIAISEKKVAFLHSQFKFCMMIGLVLIIISIIISQSKINWGKVFRYIFRVPCIYFAITAIAACLAMFIFMFTLDSNKLSTNWIEEGTNVFFQSSLALLAINESRME</sequence>
<feature type="transmembrane region" description="Helical" evidence="1">
    <location>
        <begin position="117"/>
        <end position="142"/>
    </location>
</feature>
<evidence type="ECO:0000313" key="2">
    <source>
        <dbReference type="EMBL" id="ORX81423.1"/>
    </source>
</evidence>
<reference evidence="2 3" key="2">
    <citation type="submission" date="2016-08" db="EMBL/GenBank/DDBJ databases">
        <title>Pervasive Adenine N6-methylation of Active Genes in Fungi.</title>
        <authorList>
            <consortium name="DOE Joint Genome Institute"/>
            <person name="Mondo S.J."/>
            <person name="Dannebaum R.O."/>
            <person name="Kuo R.C."/>
            <person name="Labutti K."/>
            <person name="Haridas S."/>
            <person name="Kuo A."/>
            <person name="Salamov A."/>
            <person name="Ahrendt S.R."/>
            <person name="Lipzen A."/>
            <person name="Sullivan W."/>
            <person name="Andreopoulos W.B."/>
            <person name="Clum A."/>
            <person name="Lindquist E."/>
            <person name="Daum C."/>
            <person name="Ramamoorthy G.K."/>
            <person name="Gryganskyi A."/>
            <person name="Culley D."/>
            <person name="Magnuson J.K."/>
            <person name="James T.Y."/>
            <person name="O'Malley M.A."/>
            <person name="Stajich J.E."/>
            <person name="Spatafora J.W."/>
            <person name="Visel A."/>
            <person name="Grigoriev I.V."/>
        </authorList>
    </citation>
    <scope>NUCLEOTIDE SEQUENCE [LARGE SCALE GENOMIC DNA]</scope>
    <source>
        <strain evidence="2 3">S4</strain>
    </source>
</reference>
<protein>
    <submittedName>
        <fullName evidence="2">Uncharacterized protein</fullName>
    </submittedName>
</protein>
<dbReference type="Proteomes" id="UP000193944">
    <property type="component" value="Unassembled WGS sequence"/>
</dbReference>
<reference evidence="2 3" key="1">
    <citation type="submission" date="2016-08" db="EMBL/GenBank/DDBJ databases">
        <title>A Parts List for Fungal Cellulosomes Revealed by Comparative Genomics.</title>
        <authorList>
            <consortium name="DOE Joint Genome Institute"/>
            <person name="Haitjema C.H."/>
            <person name="Gilmore S.P."/>
            <person name="Henske J.K."/>
            <person name="Solomon K.V."/>
            <person name="De Groot R."/>
            <person name="Kuo A."/>
            <person name="Mondo S.J."/>
            <person name="Salamov A.A."/>
            <person name="Labutti K."/>
            <person name="Zhao Z."/>
            <person name="Chiniquy J."/>
            <person name="Barry K."/>
            <person name="Brewer H.M."/>
            <person name="Purvine S.O."/>
            <person name="Wright A.T."/>
            <person name="Boxma B."/>
            <person name="Van Alen T."/>
            <person name="Hackstein J.H."/>
            <person name="Baker S.E."/>
            <person name="Grigoriev I.V."/>
            <person name="O'Malley M.A."/>
        </authorList>
    </citation>
    <scope>NUCLEOTIDE SEQUENCE [LARGE SCALE GENOMIC DNA]</scope>
    <source>
        <strain evidence="2 3">S4</strain>
    </source>
</reference>
<evidence type="ECO:0000313" key="3">
    <source>
        <dbReference type="Proteomes" id="UP000193944"/>
    </source>
</evidence>
<feature type="transmembrane region" description="Helical" evidence="1">
    <location>
        <begin position="81"/>
        <end position="105"/>
    </location>
</feature>
<accession>A0A1Y1X6K2</accession>
<proteinExistence type="predicted"/>